<evidence type="ECO:0000256" key="10">
    <source>
        <dbReference type="ARBA" id="ARBA00023180"/>
    </source>
</evidence>
<evidence type="ECO:0000256" key="3">
    <source>
        <dbReference type="ARBA" id="ARBA00012516"/>
    </source>
</evidence>
<evidence type="ECO:0000256" key="9">
    <source>
        <dbReference type="ARBA" id="ARBA00023157"/>
    </source>
</evidence>
<feature type="domain" description="Peptidase C1A papain C-terminal" evidence="14">
    <location>
        <begin position="151"/>
        <end position="380"/>
    </location>
</feature>
<dbReference type="PANTHER" id="PTHR12411">
    <property type="entry name" value="CYSTEINE PROTEASE FAMILY C1-RELATED"/>
    <property type="match status" value="1"/>
</dbReference>
<keyword evidence="16" id="KW-1185">Reference proteome</keyword>
<keyword evidence="7" id="KW-0788">Thiol protease</keyword>
<feature type="compositionally biased region" description="Low complexity" evidence="11">
    <location>
        <begin position="537"/>
        <end position="553"/>
    </location>
</feature>
<evidence type="ECO:0000256" key="7">
    <source>
        <dbReference type="ARBA" id="ARBA00022807"/>
    </source>
</evidence>
<feature type="transmembrane region" description="Helical" evidence="12">
    <location>
        <begin position="427"/>
        <end position="444"/>
    </location>
</feature>
<keyword evidence="8" id="KW-0865">Zymogen</keyword>
<keyword evidence="4 15" id="KW-0645">Protease</keyword>
<keyword evidence="5 13" id="KW-0732">Signal</keyword>
<sequence>MAKMLLLNSFGIIIVFYLLNTEGSEWTQKQSLPRRNAGPRLIMAQTRKVSSYEIAPLEGMDSMSEKRLKQMSKIEWFYKSLLDATKSSGDNNAAKYSALFDSNKERIEHPISRPRRRNLAIGRPCLRKSGRVFEHRTYPRSYEFPGFEASLPRKWDWRNVNGLNYCSPTRNQHIPVYCGSCWVFGSLGALNDRFNVARKNRWPMTFLSPQEIIDCNGKGSCQGGEVGNVYEHAKVNGLVEEGCNNYKAVNGECDPFHRCGTCWPDKCYGIQNYTRYFIHDYGKLSGREKMMAEIHNRGPIACSIGATEQFDMHYTGGIYQEYSDTSSNHIVSVTGWGYDEETKTEYWIVRNSWGEAWVITVSSSIPFEMGTSSSDMSASTQGLSSAGHIYVNRHPSFRFCSYIRTLFGIITVAAIYWAGFNTLLSDNAVAMGLYLIFIGVPVLLLEFGKVIRMCCGTGGICCRAFSIVLHFDRFRATYKSFSNKRFSAGNEVWYFLIRAGCLLFLTGVVYTTKTCQKKKLPMYIINDPSVASGAQGSTTYNTTSTTPAPTYTS</sequence>
<dbReference type="Pfam" id="PF16054">
    <property type="entry name" value="TMEM72"/>
    <property type="match status" value="1"/>
</dbReference>
<comment type="catalytic activity">
    <reaction evidence="1">
        <text>Release of C-terminal amino acid residues with broad specificity, but lacks action on C-terminal proline. Shows weak endopeptidase activity.</text>
        <dbReference type="EC" id="3.4.18.1"/>
    </reaction>
</comment>
<evidence type="ECO:0000256" key="5">
    <source>
        <dbReference type="ARBA" id="ARBA00022729"/>
    </source>
</evidence>
<feature type="chain" id="PRO_5041994342" description="cathepsin X" evidence="13">
    <location>
        <begin position="24"/>
        <end position="553"/>
    </location>
</feature>
<evidence type="ECO:0000256" key="2">
    <source>
        <dbReference type="ARBA" id="ARBA00008455"/>
    </source>
</evidence>
<dbReference type="GO" id="GO:0016807">
    <property type="term" value="F:cysteine-type carboxypeptidase activity"/>
    <property type="evidence" value="ECO:0007669"/>
    <property type="project" value="UniProtKB-EC"/>
</dbReference>
<dbReference type="InterPro" id="IPR033157">
    <property type="entry name" value="CTSZ"/>
</dbReference>
<proteinExistence type="inferred from homology"/>
<evidence type="ECO:0000256" key="8">
    <source>
        <dbReference type="ARBA" id="ARBA00023145"/>
    </source>
</evidence>
<dbReference type="EC" id="3.4.18.1" evidence="3"/>
<evidence type="ECO:0000256" key="4">
    <source>
        <dbReference type="ARBA" id="ARBA00022670"/>
    </source>
</evidence>
<keyword evidence="12" id="KW-1133">Transmembrane helix</keyword>
<gene>
    <name evidence="15" type="ORF">DdX_04774</name>
</gene>
<comment type="similarity">
    <text evidence="2">Belongs to the peptidase C1 family.</text>
</comment>
<reference evidence="15" key="1">
    <citation type="submission" date="2022-01" db="EMBL/GenBank/DDBJ databases">
        <title>Genome Sequence Resource for Two Populations of Ditylenchus destructor, the Migratory Endoparasitic Phytonematode.</title>
        <authorList>
            <person name="Zhang H."/>
            <person name="Lin R."/>
            <person name="Xie B."/>
        </authorList>
    </citation>
    <scope>NUCLEOTIDE SEQUENCE</scope>
    <source>
        <strain evidence="15">BazhouSP</strain>
    </source>
</reference>
<dbReference type="Pfam" id="PF00112">
    <property type="entry name" value="Peptidase_C1"/>
    <property type="match status" value="1"/>
</dbReference>
<organism evidence="15 16">
    <name type="scientific">Ditylenchus destructor</name>
    <dbReference type="NCBI Taxonomy" id="166010"/>
    <lineage>
        <taxon>Eukaryota</taxon>
        <taxon>Metazoa</taxon>
        <taxon>Ecdysozoa</taxon>
        <taxon>Nematoda</taxon>
        <taxon>Chromadorea</taxon>
        <taxon>Rhabditida</taxon>
        <taxon>Tylenchina</taxon>
        <taxon>Tylenchomorpha</taxon>
        <taxon>Sphaerularioidea</taxon>
        <taxon>Anguinidae</taxon>
        <taxon>Anguininae</taxon>
        <taxon>Ditylenchus</taxon>
    </lineage>
</organism>
<dbReference type="InterPro" id="IPR000668">
    <property type="entry name" value="Peptidase_C1A_C"/>
</dbReference>
<dbReference type="InterPro" id="IPR013128">
    <property type="entry name" value="Peptidase_C1A"/>
</dbReference>
<evidence type="ECO:0000256" key="12">
    <source>
        <dbReference type="SAM" id="Phobius"/>
    </source>
</evidence>
<dbReference type="GO" id="GO:0006508">
    <property type="term" value="P:proteolysis"/>
    <property type="evidence" value="ECO:0007669"/>
    <property type="project" value="UniProtKB-KW"/>
</dbReference>
<evidence type="ECO:0000256" key="6">
    <source>
        <dbReference type="ARBA" id="ARBA00022801"/>
    </source>
</evidence>
<keyword evidence="6" id="KW-0378">Hydrolase</keyword>
<dbReference type="AlphaFoldDB" id="A0AAD4RA32"/>
<evidence type="ECO:0000259" key="14">
    <source>
        <dbReference type="SMART" id="SM00645"/>
    </source>
</evidence>
<name>A0AAD4RA32_9BILA</name>
<evidence type="ECO:0000256" key="1">
    <source>
        <dbReference type="ARBA" id="ARBA00001594"/>
    </source>
</evidence>
<evidence type="ECO:0000256" key="13">
    <source>
        <dbReference type="SAM" id="SignalP"/>
    </source>
</evidence>
<feature type="signal peptide" evidence="13">
    <location>
        <begin position="1"/>
        <end position="23"/>
    </location>
</feature>
<keyword evidence="9" id="KW-1015">Disulfide bond</keyword>
<dbReference type="SUPFAM" id="SSF54001">
    <property type="entry name" value="Cysteine proteinases"/>
    <property type="match status" value="1"/>
</dbReference>
<accession>A0AAD4RA32</accession>
<feature type="transmembrane region" description="Helical" evidence="12">
    <location>
        <begin position="492"/>
        <end position="510"/>
    </location>
</feature>
<protein>
    <recommendedName>
        <fullName evidence="3">cathepsin X</fullName>
        <ecNumber evidence="3">3.4.18.1</ecNumber>
    </recommendedName>
</protein>
<feature type="transmembrane region" description="Helical" evidence="12">
    <location>
        <begin position="402"/>
        <end position="420"/>
    </location>
</feature>
<evidence type="ECO:0000313" key="16">
    <source>
        <dbReference type="Proteomes" id="UP001201812"/>
    </source>
</evidence>
<dbReference type="Proteomes" id="UP001201812">
    <property type="component" value="Unassembled WGS sequence"/>
</dbReference>
<dbReference type="CDD" id="cd02698">
    <property type="entry name" value="Peptidase_C1A_CathepsinX"/>
    <property type="match status" value="1"/>
</dbReference>
<dbReference type="InterPro" id="IPR032055">
    <property type="entry name" value="TMEM72"/>
</dbReference>
<keyword evidence="12" id="KW-0472">Membrane</keyword>
<dbReference type="SMART" id="SM00645">
    <property type="entry name" value="Pept_C1"/>
    <property type="match status" value="1"/>
</dbReference>
<dbReference type="InterPro" id="IPR038765">
    <property type="entry name" value="Papain-like_cys_pep_sf"/>
</dbReference>
<keyword evidence="10" id="KW-0325">Glycoprotein</keyword>
<dbReference type="PRINTS" id="PR00705">
    <property type="entry name" value="PAPAIN"/>
</dbReference>
<evidence type="ECO:0000256" key="11">
    <source>
        <dbReference type="SAM" id="MobiDB-lite"/>
    </source>
</evidence>
<evidence type="ECO:0000313" key="15">
    <source>
        <dbReference type="EMBL" id="KAI1720538.1"/>
    </source>
</evidence>
<keyword evidence="12" id="KW-0812">Transmembrane</keyword>
<comment type="caution">
    <text evidence="15">The sequence shown here is derived from an EMBL/GenBank/DDBJ whole genome shotgun (WGS) entry which is preliminary data.</text>
</comment>
<dbReference type="EMBL" id="JAKKPZ010000005">
    <property type="protein sequence ID" value="KAI1720538.1"/>
    <property type="molecule type" value="Genomic_DNA"/>
</dbReference>
<dbReference type="Gene3D" id="3.90.70.10">
    <property type="entry name" value="Cysteine proteinases"/>
    <property type="match status" value="1"/>
</dbReference>
<feature type="region of interest" description="Disordered" evidence="11">
    <location>
        <begin position="534"/>
        <end position="553"/>
    </location>
</feature>